<dbReference type="PROSITE" id="PS51257">
    <property type="entry name" value="PROKAR_LIPOPROTEIN"/>
    <property type="match status" value="1"/>
</dbReference>
<dbReference type="EMBL" id="CP115543">
    <property type="protein sequence ID" value="WNH49269.1"/>
    <property type="molecule type" value="Genomic_DNA"/>
</dbReference>
<dbReference type="Proteomes" id="UP001305421">
    <property type="component" value="Chromosome"/>
</dbReference>
<evidence type="ECO:0000259" key="5">
    <source>
        <dbReference type="PROSITE" id="PS51790"/>
    </source>
</evidence>
<dbReference type="GO" id="GO:0033743">
    <property type="term" value="F:peptide-methionine (R)-S-oxide reductase activity"/>
    <property type="evidence" value="ECO:0007669"/>
    <property type="project" value="UniProtKB-EC"/>
</dbReference>
<proteinExistence type="predicted"/>
<keyword evidence="2 6" id="KW-0560">Oxidoreductase</keyword>
<dbReference type="InterPro" id="IPR028427">
    <property type="entry name" value="Met_Sox_Rdtase_MsrB"/>
</dbReference>
<dbReference type="InterPro" id="IPR002579">
    <property type="entry name" value="Met_Sox_Rdtase_MsrB_dom"/>
</dbReference>
<organism evidence="6 7">
    <name type="scientific">Stenotrophomonas aracearum</name>
    <dbReference type="NCBI Taxonomy" id="3003272"/>
    <lineage>
        <taxon>Bacteria</taxon>
        <taxon>Pseudomonadati</taxon>
        <taxon>Pseudomonadota</taxon>
        <taxon>Gammaproteobacteria</taxon>
        <taxon>Lysobacterales</taxon>
        <taxon>Lysobacteraceae</taxon>
        <taxon>Stenotrophomonas</taxon>
    </lineage>
</organism>
<evidence type="ECO:0000256" key="1">
    <source>
        <dbReference type="ARBA" id="ARBA00012499"/>
    </source>
</evidence>
<evidence type="ECO:0000313" key="6">
    <source>
        <dbReference type="EMBL" id="WNH49269.1"/>
    </source>
</evidence>
<dbReference type="InterPro" id="IPR011057">
    <property type="entry name" value="Mss4-like_sf"/>
</dbReference>
<keyword evidence="4" id="KW-0732">Signal</keyword>
<dbReference type="InterPro" id="IPR006311">
    <property type="entry name" value="TAT_signal"/>
</dbReference>
<evidence type="ECO:0000256" key="3">
    <source>
        <dbReference type="ARBA" id="ARBA00048488"/>
    </source>
</evidence>
<dbReference type="PANTHER" id="PTHR10173">
    <property type="entry name" value="METHIONINE SULFOXIDE REDUCTASE"/>
    <property type="match status" value="1"/>
</dbReference>
<feature type="domain" description="MsrB" evidence="5">
    <location>
        <begin position="46"/>
        <end position="167"/>
    </location>
</feature>
<dbReference type="PROSITE" id="PS51790">
    <property type="entry name" value="MSRB"/>
    <property type="match status" value="1"/>
</dbReference>
<gene>
    <name evidence="6" type="primary">msrB</name>
    <name evidence="6" type="ORF">PDM28_02740</name>
</gene>
<evidence type="ECO:0000313" key="7">
    <source>
        <dbReference type="Proteomes" id="UP001305421"/>
    </source>
</evidence>
<feature type="signal peptide" evidence="4">
    <location>
        <begin position="1"/>
        <end position="32"/>
    </location>
</feature>
<sequence>MQFTRRRVLGMGALGAAAGLFGLTACSASAPAAPVASRRFEVMRTDAQWREQLTPAQYSVLRRQSTERPFSSPLNKEHRRGTFACAGCGLALFSSSTKFDSGTGWPSFWAPLHNAVAEDRDTTLGMVRVEAHCRRCGGHLGHVFDDGPRPTGLRYCMNGVAMNFVAADDETRVRIPNRT</sequence>
<dbReference type="PANTHER" id="PTHR10173:SF57">
    <property type="entry name" value="PEPTIDE-METHIONINE (R)-S-OXIDE REDUCTASE"/>
    <property type="match status" value="1"/>
</dbReference>
<name>A0ABY9YEH7_9GAMM</name>
<feature type="chain" id="PRO_5045702180" description="peptide-methionine (R)-S-oxide reductase" evidence="4">
    <location>
        <begin position="33"/>
        <end position="179"/>
    </location>
</feature>
<dbReference type="EC" id="1.8.4.12" evidence="1"/>
<dbReference type="PROSITE" id="PS51318">
    <property type="entry name" value="TAT"/>
    <property type="match status" value="1"/>
</dbReference>
<accession>A0ABY9YEH7</accession>
<dbReference type="SUPFAM" id="SSF51316">
    <property type="entry name" value="Mss4-like"/>
    <property type="match status" value="1"/>
</dbReference>
<evidence type="ECO:0000256" key="4">
    <source>
        <dbReference type="SAM" id="SignalP"/>
    </source>
</evidence>
<dbReference type="RefSeq" id="WP_311183741.1">
    <property type="nucleotide sequence ID" value="NZ_CP115543.1"/>
</dbReference>
<comment type="catalytic activity">
    <reaction evidence="3">
        <text>L-methionyl-[protein] + [thioredoxin]-disulfide + H2O = L-methionyl-(R)-S-oxide-[protein] + [thioredoxin]-dithiol</text>
        <dbReference type="Rhea" id="RHEA:24164"/>
        <dbReference type="Rhea" id="RHEA-COMP:10698"/>
        <dbReference type="Rhea" id="RHEA-COMP:10700"/>
        <dbReference type="Rhea" id="RHEA-COMP:12313"/>
        <dbReference type="Rhea" id="RHEA-COMP:12314"/>
        <dbReference type="ChEBI" id="CHEBI:15377"/>
        <dbReference type="ChEBI" id="CHEBI:16044"/>
        <dbReference type="ChEBI" id="CHEBI:29950"/>
        <dbReference type="ChEBI" id="CHEBI:45764"/>
        <dbReference type="ChEBI" id="CHEBI:50058"/>
        <dbReference type="EC" id="1.8.4.12"/>
    </reaction>
</comment>
<dbReference type="Pfam" id="PF01641">
    <property type="entry name" value="SelR"/>
    <property type="match status" value="1"/>
</dbReference>
<dbReference type="NCBIfam" id="TIGR00357">
    <property type="entry name" value="peptide-methionine (R)-S-oxide reductase MsrB"/>
    <property type="match status" value="1"/>
</dbReference>
<protein>
    <recommendedName>
        <fullName evidence="1">peptide-methionine (R)-S-oxide reductase</fullName>
        <ecNumber evidence="1">1.8.4.12</ecNumber>
    </recommendedName>
</protein>
<reference evidence="6 7" key="1">
    <citation type="submission" date="2022-12" db="EMBL/GenBank/DDBJ databases">
        <title>Two new species, Stenotrophomonas aracearum and Stenotrophomonas oahuensis, isolated from Anthurium (Araceae family) in Hawaii.</title>
        <authorList>
            <person name="Chunag S.C."/>
            <person name="Dobhal S."/>
            <person name="Alvarez A."/>
            <person name="Arif M."/>
        </authorList>
    </citation>
    <scope>NUCLEOTIDE SEQUENCE [LARGE SCALE GENOMIC DNA]</scope>
    <source>
        <strain evidence="6 7">A5588</strain>
    </source>
</reference>
<keyword evidence="7" id="KW-1185">Reference proteome</keyword>
<dbReference type="Gene3D" id="2.170.150.20">
    <property type="entry name" value="Peptide methionine sulfoxide reductase"/>
    <property type="match status" value="1"/>
</dbReference>
<evidence type="ECO:0000256" key="2">
    <source>
        <dbReference type="ARBA" id="ARBA00023002"/>
    </source>
</evidence>